<dbReference type="NCBIfam" id="TIGR01444">
    <property type="entry name" value="fkbM_fam"/>
    <property type="match status" value="1"/>
</dbReference>
<dbReference type="PANTHER" id="PTHR34203:SF15">
    <property type="entry name" value="SLL1173 PROTEIN"/>
    <property type="match status" value="1"/>
</dbReference>
<dbReference type="Gene3D" id="3.40.50.150">
    <property type="entry name" value="Vaccinia Virus protein VP39"/>
    <property type="match status" value="1"/>
</dbReference>
<feature type="domain" description="Methyltransferase FkbM" evidence="1">
    <location>
        <begin position="93"/>
        <end position="258"/>
    </location>
</feature>
<name>A0A381RSW8_9ZZZZ</name>
<reference evidence="2" key="1">
    <citation type="submission" date="2018-05" db="EMBL/GenBank/DDBJ databases">
        <authorList>
            <person name="Lanie J.A."/>
            <person name="Ng W.-L."/>
            <person name="Kazmierczak K.M."/>
            <person name="Andrzejewski T.M."/>
            <person name="Davidsen T.M."/>
            <person name="Wayne K.J."/>
            <person name="Tettelin H."/>
            <person name="Glass J.I."/>
            <person name="Rusch D."/>
            <person name="Podicherti R."/>
            <person name="Tsui H.-C.T."/>
            <person name="Winkler M.E."/>
        </authorList>
    </citation>
    <scope>NUCLEOTIDE SEQUENCE</scope>
</reference>
<organism evidence="2">
    <name type="scientific">marine metagenome</name>
    <dbReference type="NCBI Taxonomy" id="408172"/>
    <lineage>
        <taxon>unclassified sequences</taxon>
        <taxon>metagenomes</taxon>
        <taxon>ecological metagenomes</taxon>
    </lineage>
</organism>
<dbReference type="EMBL" id="UINC01002281">
    <property type="protein sequence ID" value="SUZ94960.1"/>
    <property type="molecule type" value="Genomic_DNA"/>
</dbReference>
<evidence type="ECO:0000259" key="1">
    <source>
        <dbReference type="Pfam" id="PF05050"/>
    </source>
</evidence>
<dbReference type="InterPro" id="IPR052514">
    <property type="entry name" value="SAM-dependent_MTase"/>
</dbReference>
<gene>
    <name evidence="2" type="ORF">METZ01_LOCUS47814</name>
</gene>
<accession>A0A381RSW8</accession>
<dbReference type="Pfam" id="PF05050">
    <property type="entry name" value="Methyltransf_21"/>
    <property type="match status" value="1"/>
</dbReference>
<evidence type="ECO:0000313" key="2">
    <source>
        <dbReference type="EMBL" id="SUZ94960.1"/>
    </source>
</evidence>
<dbReference type="InterPro" id="IPR029063">
    <property type="entry name" value="SAM-dependent_MTases_sf"/>
</dbReference>
<dbReference type="SUPFAM" id="SSF53335">
    <property type="entry name" value="S-adenosyl-L-methionine-dependent methyltransferases"/>
    <property type="match status" value="1"/>
</dbReference>
<protein>
    <recommendedName>
        <fullName evidence="1">Methyltransferase FkbM domain-containing protein</fullName>
    </recommendedName>
</protein>
<dbReference type="InterPro" id="IPR006342">
    <property type="entry name" value="FkbM_mtfrase"/>
</dbReference>
<dbReference type="AlphaFoldDB" id="A0A381RSW8"/>
<sequence>MKGKVGRAFDLLFNRGAGAIPVRGKHLSARERLSLALRGALARRVTVNDGEQSYHFECNREEELYRVRTLHEKEPGTLNWIDSELRPGDVFFDIGANIGLFTIYAACRLKATGMVYAFEPHAPSFCSLLRNIELNGLRNRAQALSCALHAEDGFFPFNYRVLTPGASDSQLDSTSTAEQAKFKPKAVELKQGISVDTLIRQGVVKSPDLVKIDVDGNELLILQGMKKLLSGVQAPRAIQVEVNPRYPELLDYLESTGFGLAERHYTVYQERRLAAGDYTPEQAGYNGIFRKD</sequence>
<proteinExistence type="predicted"/>
<dbReference type="PANTHER" id="PTHR34203">
    <property type="entry name" value="METHYLTRANSFERASE, FKBM FAMILY PROTEIN"/>
    <property type="match status" value="1"/>
</dbReference>